<keyword evidence="6" id="KW-1185">Reference proteome</keyword>
<reference evidence="5" key="1">
    <citation type="journal article" date="2023" name="Plant J.">
        <title>Genome sequences and population genomics provide insights into the demographic history, inbreeding, and mutation load of two 'living fossil' tree species of Dipteronia.</title>
        <authorList>
            <person name="Feng Y."/>
            <person name="Comes H.P."/>
            <person name="Chen J."/>
            <person name="Zhu S."/>
            <person name="Lu R."/>
            <person name="Zhang X."/>
            <person name="Li P."/>
            <person name="Qiu J."/>
            <person name="Olsen K.M."/>
            <person name="Qiu Y."/>
        </authorList>
    </citation>
    <scope>NUCLEOTIDE SEQUENCE</scope>
    <source>
        <strain evidence="5">NBL</strain>
    </source>
</reference>
<comment type="caution">
    <text evidence="5">The sequence shown here is derived from an EMBL/GenBank/DDBJ whole genome shotgun (WGS) entry which is preliminary data.</text>
</comment>
<sequence length="107" mass="12326">MKSNSFDVPYYVPSLEEMKQVVDREGSFESEIIETIAIDQRGENTTAKEVTNSIRCFTESLISHHFGINITYKLFDIVNDLVIRDLARQAVPFELISFIVVLKRKIN</sequence>
<evidence type="ECO:0000313" key="5">
    <source>
        <dbReference type="EMBL" id="KAK3227288.1"/>
    </source>
</evidence>
<dbReference type="GO" id="GO:0008168">
    <property type="term" value="F:methyltransferase activity"/>
    <property type="evidence" value="ECO:0007669"/>
    <property type="project" value="UniProtKB-KW"/>
</dbReference>
<protein>
    <submittedName>
        <fullName evidence="5">Uncharacterized protein</fullName>
    </submittedName>
</protein>
<evidence type="ECO:0000256" key="1">
    <source>
        <dbReference type="ARBA" id="ARBA00022603"/>
    </source>
</evidence>
<dbReference type="Gene3D" id="1.10.1200.270">
    <property type="entry name" value="Methyltransferase, alpha-helical capping domain"/>
    <property type="match status" value="1"/>
</dbReference>
<organism evidence="5 6">
    <name type="scientific">Dipteronia sinensis</name>
    <dbReference type="NCBI Taxonomy" id="43782"/>
    <lineage>
        <taxon>Eukaryota</taxon>
        <taxon>Viridiplantae</taxon>
        <taxon>Streptophyta</taxon>
        <taxon>Embryophyta</taxon>
        <taxon>Tracheophyta</taxon>
        <taxon>Spermatophyta</taxon>
        <taxon>Magnoliopsida</taxon>
        <taxon>eudicotyledons</taxon>
        <taxon>Gunneridae</taxon>
        <taxon>Pentapetalae</taxon>
        <taxon>rosids</taxon>
        <taxon>malvids</taxon>
        <taxon>Sapindales</taxon>
        <taxon>Sapindaceae</taxon>
        <taxon>Hippocastanoideae</taxon>
        <taxon>Acereae</taxon>
        <taxon>Dipteronia</taxon>
    </lineage>
</organism>
<dbReference type="Proteomes" id="UP001281410">
    <property type="component" value="Unassembled WGS sequence"/>
</dbReference>
<dbReference type="EMBL" id="JANJYJ010000002">
    <property type="protein sequence ID" value="KAK3227288.1"/>
    <property type="molecule type" value="Genomic_DNA"/>
</dbReference>
<dbReference type="Pfam" id="PF03492">
    <property type="entry name" value="Methyltransf_7"/>
    <property type="match status" value="1"/>
</dbReference>
<accession>A0AAE0EG81</accession>
<gene>
    <name evidence="5" type="ORF">Dsin_007150</name>
</gene>
<evidence type="ECO:0000256" key="2">
    <source>
        <dbReference type="ARBA" id="ARBA00022679"/>
    </source>
</evidence>
<evidence type="ECO:0000313" key="6">
    <source>
        <dbReference type="Proteomes" id="UP001281410"/>
    </source>
</evidence>
<keyword evidence="1" id="KW-0489">Methyltransferase</keyword>
<dbReference type="InterPro" id="IPR029063">
    <property type="entry name" value="SAM-dependent_MTases_sf"/>
</dbReference>
<name>A0AAE0EG81_9ROSI</name>
<keyword evidence="4" id="KW-0460">Magnesium</keyword>
<evidence type="ECO:0000256" key="3">
    <source>
        <dbReference type="ARBA" id="ARBA00022723"/>
    </source>
</evidence>
<evidence type="ECO:0000256" key="4">
    <source>
        <dbReference type="ARBA" id="ARBA00022842"/>
    </source>
</evidence>
<dbReference type="SUPFAM" id="SSF53335">
    <property type="entry name" value="S-adenosyl-L-methionine-dependent methyltransferases"/>
    <property type="match status" value="1"/>
</dbReference>
<proteinExistence type="predicted"/>
<dbReference type="InterPro" id="IPR042086">
    <property type="entry name" value="MeTrfase_capping"/>
</dbReference>
<dbReference type="GO" id="GO:0046872">
    <property type="term" value="F:metal ion binding"/>
    <property type="evidence" value="ECO:0007669"/>
    <property type="project" value="UniProtKB-KW"/>
</dbReference>
<dbReference type="GO" id="GO:0032259">
    <property type="term" value="P:methylation"/>
    <property type="evidence" value="ECO:0007669"/>
    <property type="project" value="UniProtKB-KW"/>
</dbReference>
<dbReference type="AlphaFoldDB" id="A0AAE0EG81"/>
<dbReference type="InterPro" id="IPR005299">
    <property type="entry name" value="MeTrfase_7"/>
</dbReference>
<keyword evidence="2" id="KW-0808">Transferase</keyword>
<keyword evidence="3" id="KW-0479">Metal-binding</keyword>